<evidence type="ECO:0000256" key="1">
    <source>
        <dbReference type="SAM" id="MobiDB-lite"/>
    </source>
</evidence>
<evidence type="ECO:0000313" key="2">
    <source>
        <dbReference type="EMBL" id="KAG7169880.1"/>
    </source>
</evidence>
<gene>
    <name evidence="2" type="ORF">Hamer_G021884</name>
</gene>
<evidence type="ECO:0000313" key="3">
    <source>
        <dbReference type="Proteomes" id="UP000747542"/>
    </source>
</evidence>
<sequence length="225" mass="24126">MQGQNEDLWGPATSLSATSPAESLDFEDAFSPPQDTTSGGNTQQQSADGDYVPLDDSSQYLAGLERKLACVQGRTTAHRQTESRRLIDALATSRDDHAHHLLNNTNNIGADSDVLEPDNDRSGALTAATVDPQGALGAMLRRVAPDKIALAPEELCRLLEADILSKVHDALEEEAQAPHPPTQHSKNTSEEDQSCEGVRSVDGSTENNTIKLADQKDPSSDEGEK</sequence>
<name>A0A8J5MZI0_HOMAM</name>
<accession>A0A8J5MZI0</accession>
<dbReference type="Proteomes" id="UP000747542">
    <property type="component" value="Unassembled WGS sequence"/>
</dbReference>
<proteinExistence type="predicted"/>
<organism evidence="2 3">
    <name type="scientific">Homarus americanus</name>
    <name type="common">American lobster</name>
    <dbReference type="NCBI Taxonomy" id="6706"/>
    <lineage>
        <taxon>Eukaryota</taxon>
        <taxon>Metazoa</taxon>
        <taxon>Ecdysozoa</taxon>
        <taxon>Arthropoda</taxon>
        <taxon>Crustacea</taxon>
        <taxon>Multicrustacea</taxon>
        <taxon>Malacostraca</taxon>
        <taxon>Eumalacostraca</taxon>
        <taxon>Eucarida</taxon>
        <taxon>Decapoda</taxon>
        <taxon>Pleocyemata</taxon>
        <taxon>Astacidea</taxon>
        <taxon>Nephropoidea</taxon>
        <taxon>Nephropidae</taxon>
        <taxon>Homarus</taxon>
    </lineage>
</organism>
<comment type="caution">
    <text evidence="2">The sequence shown here is derived from an EMBL/GenBank/DDBJ whole genome shotgun (WGS) entry which is preliminary data.</text>
</comment>
<dbReference type="PANTHER" id="PTHR31800">
    <property type="entry name" value="COILED-COIL DOMAIN-CONTAINING PROTEIN 32"/>
    <property type="match status" value="1"/>
</dbReference>
<dbReference type="GO" id="GO:0044782">
    <property type="term" value="P:cilium organization"/>
    <property type="evidence" value="ECO:0007669"/>
    <property type="project" value="TreeGrafter"/>
</dbReference>
<dbReference type="InterPro" id="IPR028039">
    <property type="entry name" value="CCDC32"/>
</dbReference>
<dbReference type="OrthoDB" id="5982503at2759"/>
<feature type="region of interest" description="Disordered" evidence="1">
    <location>
        <begin position="1"/>
        <end position="56"/>
    </location>
</feature>
<dbReference type="PANTHER" id="PTHR31800:SF1">
    <property type="entry name" value="COILED-COIL DOMAIN-CONTAINING PROTEIN 32"/>
    <property type="match status" value="1"/>
</dbReference>
<reference evidence="2" key="1">
    <citation type="journal article" date="2021" name="Sci. Adv.">
        <title>The American lobster genome reveals insights on longevity, neural, and immune adaptations.</title>
        <authorList>
            <person name="Polinski J.M."/>
            <person name="Zimin A.V."/>
            <person name="Clark K.F."/>
            <person name="Kohn A.B."/>
            <person name="Sadowski N."/>
            <person name="Timp W."/>
            <person name="Ptitsyn A."/>
            <person name="Khanna P."/>
            <person name="Romanova D.Y."/>
            <person name="Williams P."/>
            <person name="Greenwood S.J."/>
            <person name="Moroz L.L."/>
            <person name="Walt D.R."/>
            <person name="Bodnar A.G."/>
        </authorList>
    </citation>
    <scope>NUCLEOTIDE SEQUENCE</scope>
    <source>
        <strain evidence="2">GMGI-L3</strain>
    </source>
</reference>
<dbReference type="Pfam" id="PF14989">
    <property type="entry name" value="CCDC32"/>
    <property type="match status" value="1"/>
</dbReference>
<protein>
    <submittedName>
        <fullName evidence="2">Putative Coiled-coil domain containing 32-containing protein</fullName>
    </submittedName>
</protein>
<feature type="region of interest" description="Disordered" evidence="1">
    <location>
        <begin position="171"/>
        <end position="225"/>
    </location>
</feature>
<keyword evidence="3" id="KW-1185">Reference proteome</keyword>
<dbReference type="EMBL" id="JAHLQT010014991">
    <property type="protein sequence ID" value="KAG7169880.1"/>
    <property type="molecule type" value="Genomic_DNA"/>
</dbReference>
<dbReference type="AlphaFoldDB" id="A0A8J5MZI0"/>
<feature type="compositionally biased region" description="Polar residues" evidence="1">
    <location>
        <begin position="33"/>
        <end position="47"/>
    </location>
</feature>